<organism evidence="1 2">
    <name type="scientific">Epichloe festucae (strain Fl1)</name>
    <dbReference type="NCBI Taxonomy" id="877507"/>
    <lineage>
        <taxon>Eukaryota</taxon>
        <taxon>Fungi</taxon>
        <taxon>Dikarya</taxon>
        <taxon>Ascomycota</taxon>
        <taxon>Pezizomycotina</taxon>
        <taxon>Sordariomycetes</taxon>
        <taxon>Hypocreomycetidae</taxon>
        <taxon>Hypocreales</taxon>
        <taxon>Clavicipitaceae</taxon>
        <taxon>Epichloe</taxon>
    </lineage>
</organism>
<evidence type="ECO:0000313" key="2">
    <source>
        <dbReference type="Proteomes" id="UP000594364"/>
    </source>
</evidence>
<gene>
    <name evidence="1" type="ORF">C2857_006785</name>
</gene>
<sequence length="111" mass="12150">MSFRSFSTTAAKRLLRLVGRVTLSDVERINGTDGPIWSENVKGVARSIESERTDVAAYEIQGAMAHKSHKDPNETLKVITLTFYSSTGTRIGSAHAREDGTYSFRPSRSGG</sequence>
<dbReference type="AlphaFoldDB" id="A0A7S9KTP5"/>
<dbReference type="Proteomes" id="UP000594364">
    <property type="component" value="Chromosome 3"/>
</dbReference>
<name>A0A7S9KTP5_EPIFF</name>
<evidence type="ECO:0000313" key="1">
    <source>
        <dbReference type="EMBL" id="QPH02573.1"/>
    </source>
</evidence>
<reference evidence="1 2" key="1">
    <citation type="journal article" date="2018" name="PLoS Genet.">
        <title>Repeat elements organise 3D genome structure and mediate transcription in the filamentous fungus Epichloe festucae.</title>
        <authorList>
            <person name="Winter D.J."/>
            <person name="Ganley A.R.D."/>
            <person name="Young C.A."/>
            <person name="Liachko I."/>
            <person name="Schardl C.L."/>
            <person name="Dupont P.Y."/>
            <person name="Berry D."/>
            <person name="Ram A."/>
            <person name="Scott B."/>
            <person name="Cox M.P."/>
        </authorList>
    </citation>
    <scope>NUCLEOTIDE SEQUENCE [LARGE SCALE GENOMIC DNA]</scope>
    <source>
        <strain evidence="1 2">Fl1</strain>
    </source>
</reference>
<protein>
    <submittedName>
        <fullName evidence="1">Uncharacterized protein</fullName>
    </submittedName>
</protein>
<dbReference type="OrthoDB" id="3531694at2759"/>
<accession>A0A7S9KTP5</accession>
<proteinExistence type="predicted"/>
<keyword evidence="2" id="KW-1185">Reference proteome</keyword>
<dbReference type="EMBL" id="CP031387">
    <property type="protein sequence ID" value="QPH02573.1"/>
    <property type="molecule type" value="Genomic_DNA"/>
</dbReference>